<name>W4M840_9BACT</name>
<dbReference type="EMBL" id="AZHX01000672">
    <property type="protein sequence ID" value="ETX06539.1"/>
    <property type="molecule type" value="Genomic_DNA"/>
</dbReference>
<evidence type="ECO:0000313" key="2">
    <source>
        <dbReference type="Proteomes" id="UP000019140"/>
    </source>
</evidence>
<dbReference type="HOGENOM" id="CLU_1792946_0_0_7"/>
<dbReference type="AlphaFoldDB" id="W4M840"/>
<comment type="caution">
    <text evidence="1">The sequence shown here is derived from an EMBL/GenBank/DDBJ whole genome shotgun (WGS) entry which is preliminary data.</text>
</comment>
<organism evidence="1 2">
    <name type="scientific">Candidatus Entotheonella gemina</name>
    <dbReference type="NCBI Taxonomy" id="1429439"/>
    <lineage>
        <taxon>Bacteria</taxon>
        <taxon>Pseudomonadati</taxon>
        <taxon>Nitrospinota/Tectimicrobiota group</taxon>
        <taxon>Candidatus Tectimicrobiota</taxon>
        <taxon>Candidatus Entotheonellia</taxon>
        <taxon>Candidatus Entotheonellales</taxon>
        <taxon>Candidatus Entotheonellaceae</taxon>
        <taxon>Candidatus Entotheonella</taxon>
    </lineage>
</organism>
<gene>
    <name evidence="1" type="ORF">ETSY2_16540</name>
</gene>
<keyword evidence="2" id="KW-1185">Reference proteome</keyword>
<dbReference type="Proteomes" id="UP000019140">
    <property type="component" value="Unassembled WGS sequence"/>
</dbReference>
<reference evidence="1 2" key="1">
    <citation type="journal article" date="2014" name="Nature">
        <title>An environmental bacterial taxon with a large and distinct metabolic repertoire.</title>
        <authorList>
            <person name="Wilson M.C."/>
            <person name="Mori T."/>
            <person name="Ruckert C."/>
            <person name="Uria A.R."/>
            <person name="Helf M.J."/>
            <person name="Takada K."/>
            <person name="Gernert C."/>
            <person name="Steffens U.A."/>
            <person name="Heycke N."/>
            <person name="Schmitt S."/>
            <person name="Rinke C."/>
            <person name="Helfrich E.J."/>
            <person name="Brachmann A.O."/>
            <person name="Gurgui C."/>
            <person name="Wakimoto T."/>
            <person name="Kracht M."/>
            <person name="Crusemann M."/>
            <person name="Hentschel U."/>
            <person name="Abe I."/>
            <person name="Matsunaga S."/>
            <person name="Kalinowski J."/>
            <person name="Takeyama H."/>
            <person name="Piel J."/>
        </authorList>
    </citation>
    <scope>NUCLEOTIDE SEQUENCE [LARGE SCALE GENOMIC DNA]</scope>
    <source>
        <strain evidence="2">TSY2</strain>
    </source>
</reference>
<accession>W4M840</accession>
<sequence length="144" mass="17052">MTNIKWDVIRRLGEKEDRFIKCMANAHLVEDVRILPSDISNDQMGFFDRRPYIIYNHVGTETLISTSTDKIAHFLKYRQYKVFIHNIQLFLPEGHDNKTLWLLACKWFDRLLWRSLLFLRQPRHGDGKLIQPGLALVRINATSK</sequence>
<proteinExistence type="predicted"/>
<evidence type="ECO:0000313" key="1">
    <source>
        <dbReference type="EMBL" id="ETX06539.1"/>
    </source>
</evidence>
<protein>
    <submittedName>
        <fullName evidence="1">Uncharacterized protein</fullName>
    </submittedName>
</protein>